<dbReference type="GO" id="GO:0016301">
    <property type="term" value="F:kinase activity"/>
    <property type="evidence" value="ECO:0007669"/>
    <property type="project" value="UniProtKB-KW"/>
</dbReference>
<protein>
    <submittedName>
        <fullName evidence="3">Protein kinase</fullName>
    </submittedName>
</protein>
<dbReference type="RefSeq" id="WP_015915304.1">
    <property type="nucleotide sequence ID" value="NZ_MBFA02000015.1"/>
</dbReference>
<dbReference type="EMBL" id="MBFE02000021">
    <property type="protein sequence ID" value="MUO44637.1"/>
    <property type="molecule type" value="Genomic_DNA"/>
</dbReference>
<dbReference type="EMBL" id="MBFA02000015">
    <property type="protein sequence ID" value="MUP12214.1"/>
    <property type="molecule type" value="Genomic_DNA"/>
</dbReference>
<feature type="transmembrane region" description="Helical" evidence="1">
    <location>
        <begin position="20"/>
        <end position="41"/>
    </location>
</feature>
<comment type="caution">
    <text evidence="3">The sequence shown here is derived from an EMBL/GenBank/DDBJ whole genome shotgun (WGS) entry which is preliminary data.</text>
</comment>
<gene>
    <name evidence="3" type="ORF">BBK91_020355</name>
    <name evidence="2" type="ORF">BBL17_022910</name>
</gene>
<dbReference type="AlphaFoldDB" id="A0ABD6HC11"/>
<organism evidence="3 5">
    <name type="scientific">Agrobacterium vitis</name>
    <name type="common">Rhizobium vitis</name>
    <dbReference type="NCBI Taxonomy" id="373"/>
    <lineage>
        <taxon>Bacteria</taxon>
        <taxon>Pseudomonadati</taxon>
        <taxon>Pseudomonadota</taxon>
        <taxon>Alphaproteobacteria</taxon>
        <taxon>Hyphomicrobiales</taxon>
        <taxon>Rhizobiaceae</taxon>
        <taxon>Rhizobium/Agrobacterium group</taxon>
        <taxon>Agrobacterium</taxon>
    </lineage>
</organism>
<dbReference type="Proteomes" id="UP000179454">
    <property type="component" value="Unassembled WGS sequence"/>
</dbReference>
<accession>A0ABD6HC11</accession>
<evidence type="ECO:0000256" key="1">
    <source>
        <dbReference type="SAM" id="Phobius"/>
    </source>
</evidence>
<evidence type="ECO:0000313" key="3">
    <source>
        <dbReference type="EMBL" id="MUP12214.1"/>
    </source>
</evidence>
<evidence type="ECO:0000313" key="2">
    <source>
        <dbReference type="EMBL" id="MUO44637.1"/>
    </source>
</evidence>
<keyword evidence="4" id="KW-1185">Reference proteome</keyword>
<name>A0ABD6HC11_AGRVI</name>
<keyword evidence="3" id="KW-0418">Kinase</keyword>
<proteinExistence type="predicted"/>
<keyword evidence="1" id="KW-0812">Transmembrane</keyword>
<keyword evidence="1" id="KW-0472">Membrane</keyword>
<keyword evidence="3" id="KW-0808">Transferase</keyword>
<evidence type="ECO:0000313" key="4">
    <source>
        <dbReference type="Proteomes" id="UP000179454"/>
    </source>
</evidence>
<evidence type="ECO:0000313" key="5">
    <source>
        <dbReference type="Proteomes" id="UP000179536"/>
    </source>
</evidence>
<dbReference type="Proteomes" id="UP000179536">
    <property type="component" value="Unassembled WGS sequence"/>
</dbReference>
<sequence length="163" mass="18243">MADYNVWADLFDTWQSTSDWVKALVIVVPPVFAATVLALLLRYRQKTADIPVHSGSASLSAVSRLQPEPADMPEPGDTIDLMLLDAATNLQHRLEDARRLLNPQESSVATWADLGRSDIRQQITQIILEDYHRGSEPEVALRRARQFLADQRNTHGTNPDATE</sequence>
<reference evidence="4 5" key="1">
    <citation type="submission" date="2019-11" db="EMBL/GenBank/DDBJ databases">
        <title>Whole-genome sequencing of Allorhizobium vitis.</title>
        <authorList>
            <person name="Gan H.M."/>
            <person name="Savka M.A."/>
        </authorList>
    </citation>
    <scope>NUCLEOTIDE SEQUENCE [LARGE SCALE GENOMIC DNA]</scope>
    <source>
        <strain evidence="3 5">RF2/1</strain>
        <strain evidence="2 4">T1/7</strain>
    </source>
</reference>
<keyword evidence="1" id="KW-1133">Transmembrane helix</keyword>